<feature type="domain" description="Histidine kinase/HSP90-like ATPase" evidence="6">
    <location>
        <begin position="550"/>
        <end position="650"/>
    </location>
</feature>
<keyword evidence="4" id="KW-1133">Transmembrane helix</keyword>
<evidence type="ECO:0000259" key="6">
    <source>
        <dbReference type="SMART" id="SM00387"/>
    </source>
</evidence>
<dbReference type="GO" id="GO:0016301">
    <property type="term" value="F:kinase activity"/>
    <property type="evidence" value="ECO:0007669"/>
    <property type="project" value="UniProtKB-KW"/>
</dbReference>
<dbReference type="Gene3D" id="3.30.565.10">
    <property type="entry name" value="Histidine kinase-like ATPase, C-terminal domain"/>
    <property type="match status" value="1"/>
</dbReference>
<protein>
    <submittedName>
        <fullName evidence="7">Signal transduction histidine kinase</fullName>
    </submittedName>
</protein>
<feature type="transmembrane region" description="Helical" evidence="4">
    <location>
        <begin position="266"/>
        <end position="287"/>
    </location>
</feature>
<dbReference type="InterPro" id="IPR036890">
    <property type="entry name" value="HATPase_C_sf"/>
</dbReference>
<evidence type="ECO:0000256" key="5">
    <source>
        <dbReference type="SAM" id="SignalP"/>
    </source>
</evidence>
<feature type="transmembrane region" description="Helical" evidence="4">
    <location>
        <begin position="299"/>
        <end position="317"/>
    </location>
</feature>
<feature type="transmembrane region" description="Helical" evidence="4">
    <location>
        <begin position="354"/>
        <end position="373"/>
    </location>
</feature>
<comment type="caution">
    <text evidence="7">The sequence shown here is derived from an EMBL/GenBank/DDBJ whole genome shotgun (WGS) entry which is preliminary data.</text>
</comment>
<keyword evidence="1" id="KW-0808">Transferase</keyword>
<keyword evidence="5" id="KW-0732">Signal</keyword>
<evidence type="ECO:0000313" key="7">
    <source>
        <dbReference type="EMBL" id="MET4576216.1"/>
    </source>
</evidence>
<dbReference type="Gene3D" id="2.60.120.260">
    <property type="entry name" value="Galactose-binding domain-like"/>
    <property type="match status" value="1"/>
</dbReference>
<keyword evidence="8" id="KW-1185">Reference proteome</keyword>
<feature type="transmembrane region" description="Helical" evidence="4">
    <location>
        <begin position="385"/>
        <end position="403"/>
    </location>
</feature>
<name>A0ABV2Q598_9BURK</name>
<proteinExistence type="predicted"/>
<feature type="transmembrane region" description="Helical" evidence="4">
    <location>
        <begin position="235"/>
        <end position="254"/>
    </location>
</feature>
<dbReference type="Pfam" id="PF02518">
    <property type="entry name" value="HATPase_c"/>
    <property type="match status" value="1"/>
</dbReference>
<dbReference type="SUPFAM" id="SSF55874">
    <property type="entry name" value="ATPase domain of HSP90 chaperone/DNA topoisomerase II/histidine kinase"/>
    <property type="match status" value="1"/>
</dbReference>
<gene>
    <name evidence="7" type="ORF">ABIE13_001316</name>
</gene>
<reference evidence="7 8" key="1">
    <citation type="submission" date="2024-06" db="EMBL/GenBank/DDBJ databases">
        <title>Sorghum-associated microbial communities from plants grown in Nebraska, USA.</title>
        <authorList>
            <person name="Schachtman D."/>
        </authorList>
    </citation>
    <scope>NUCLEOTIDE SEQUENCE [LARGE SCALE GENOMIC DNA]</scope>
    <source>
        <strain evidence="7 8">2709</strain>
    </source>
</reference>
<dbReference type="Proteomes" id="UP001549320">
    <property type="component" value="Unassembled WGS sequence"/>
</dbReference>
<evidence type="ECO:0000313" key="8">
    <source>
        <dbReference type="Proteomes" id="UP001549320"/>
    </source>
</evidence>
<dbReference type="Gene3D" id="1.20.5.1930">
    <property type="match status" value="1"/>
</dbReference>
<dbReference type="PANTHER" id="PTHR24421:SF58">
    <property type="entry name" value="SIGNAL TRANSDUCTION HISTIDINE-PROTEIN KINASE_PHOSPHATASE UHPB"/>
    <property type="match status" value="1"/>
</dbReference>
<dbReference type="PANTHER" id="PTHR24421">
    <property type="entry name" value="NITRATE/NITRITE SENSOR PROTEIN NARX-RELATED"/>
    <property type="match status" value="1"/>
</dbReference>
<evidence type="ECO:0000256" key="3">
    <source>
        <dbReference type="ARBA" id="ARBA00023012"/>
    </source>
</evidence>
<accession>A0ABV2Q598</accession>
<keyword evidence="4" id="KW-0812">Transmembrane</keyword>
<dbReference type="RefSeq" id="WP_354442173.1">
    <property type="nucleotide sequence ID" value="NZ_JBEPSH010000002.1"/>
</dbReference>
<feature type="signal peptide" evidence="5">
    <location>
        <begin position="1"/>
        <end position="25"/>
    </location>
</feature>
<organism evidence="7 8">
    <name type="scientific">Ottowia thiooxydans</name>
    <dbReference type="NCBI Taxonomy" id="219182"/>
    <lineage>
        <taxon>Bacteria</taxon>
        <taxon>Pseudomonadati</taxon>
        <taxon>Pseudomonadota</taxon>
        <taxon>Betaproteobacteria</taxon>
        <taxon>Burkholderiales</taxon>
        <taxon>Comamonadaceae</taxon>
        <taxon>Ottowia</taxon>
    </lineage>
</organism>
<feature type="transmembrane region" description="Helical" evidence="4">
    <location>
        <begin position="329"/>
        <end position="347"/>
    </location>
</feature>
<dbReference type="InterPro" id="IPR003594">
    <property type="entry name" value="HATPase_dom"/>
</dbReference>
<keyword evidence="3" id="KW-0902">Two-component regulatory system</keyword>
<evidence type="ECO:0000256" key="1">
    <source>
        <dbReference type="ARBA" id="ARBA00022679"/>
    </source>
</evidence>
<dbReference type="EMBL" id="JBEPSH010000002">
    <property type="protein sequence ID" value="MET4576216.1"/>
    <property type="molecule type" value="Genomic_DNA"/>
</dbReference>
<evidence type="ECO:0000256" key="2">
    <source>
        <dbReference type="ARBA" id="ARBA00022777"/>
    </source>
</evidence>
<feature type="chain" id="PRO_5047418765" evidence="5">
    <location>
        <begin position="26"/>
        <end position="653"/>
    </location>
</feature>
<keyword evidence="4" id="KW-0472">Membrane</keyword>
<evidence type="ECO:0000256" key="4">
    <source>
        <dbReference type="SAM" id="Phobius"/>
    </source>
</evidence>
<dbReference type="InterPro" id="IPR050482">
    <property type="entry name" value="Sensor_HK_TwoCompSys"/>
</dbReference>
<dbReference type="CDD" id="cd16917">
    <property type="entry name" value="HATPase_UhpB-NarQ-NarX-like"/>
    <property type="match status" value="1"/>
</dbReference>
<keyword evidence="2 7" id="KW-0418">Kinase</keyword>
<feature type="transmembrane region" description="Helical" evidence="4">
    <location>
        <begin position="206"/>
        <end position="223"/>
    </location>
</feature>
<dbReference type="SMART" id="SM00387">
    <property type="entry name" value="HATPase_c"/>
    <property type="match status" value="1"/>
</dbReference>
<sequence length="653" mass="72792">MMRCLHCLCLIALWWVLAGAGAVWAQVHLTQASIWPSASTTWEPPNALDAASLDSSDRLLLGTSAPWQPVTLPHAQPRAPFGGLGQGLSGEVPQVLWYRLTLPAAADTQEPRLYLPRWQTSGTLAVYVNERLAWQSGSQVWSGFNHPLWIDLDGFAAPGQATTLHIRMASTQGAGGALSSVWTGTAQTLLPSLHWRNFWQTGLVTYWRAAFTILSLFALALWFRYRRSRPDEAGLFLLFFAMSLSQSVAALLFLVDSEDLDMDYAWFCWLTLSALLASLMFMFQFLCRVQNQHWPRLDRALPLYWTTVALVTLPPWWSNYLAMLPVFRLLLMPAILTLLIGVAVGAWRLRSRSSALLALWGATVPPLSAHDMAMQNHLGDLEGVYLTPYFSVWLLMLFLVIVFTRYSRAQDMVAHARNLLAQRLAAQERALVQAHERLRTAEREQTLMHERQRLMREMHDGVGSSLMSALRMVEHGQNMPDGAPLDVAQVLKECIDDLKLSIDSLEPVHADLLALLAALRYRLGPRLEGAGMTLRWRMNDLPPLPWLDAQSALHVLRILQEVLTNIVKHSGAAEILLTTAEAVSPTDAGTPGVLVRVQDNGRPFTPPEAVPPGRRGLGNVRSRARALGANVSWTPESDGTVFKLWLPLQRGET</sequence>